<dbReference type="PANTHER" id="PTHR24148">
    <property type="entry name" value="ANKYRIN REPEAT DOMAIN-CONTAINING PROTEIN 39 HOMOLOG-RELATED"/>
    <property type="match status" value="1"/>
</dbReference>
<dbReference type="PANTHER" id="PTHR24148:SF64">
    <property type="entry name" value="HETEROKARYON INCOMPATIBILITY DOMAIN-CONTAINING PROTEIN"/>
    <property type="match status" value="1"/>
</dbReference>
<dbReference type="Pfam" id="PF06985">
    <property type="entry name" value="HET"/>
    <property type="match status" value="1"/>
</dbReference>
<keyword evidence="3" id="KW-1185">Reference proteome</keyword>
<name>A0A9P9E7V8_9HYPO</name>
<dbReference type="InterPro" id="IPR010730">
    <property type="entry name" value="HET"/>
</dbReference>
<dbReference type="AlphaFoldDB" id="A0A9P9E7V8"/>
<sequence length="597" mass="67502">MAMLQAPPEKDIFTTPENGSFYSRRKYNRLSPEDHEIRLLRMHPVRLTLGELASVFPKWLERDTDAADLSLDKTSRDSSTFICCQLVEANKLELKERKYAALSYCAGKPTETRRIMIDGYWFNAFANLEHALEGFREHYDRSSSSGNLIWADQVCINQVDFQEKSHQVGFMRKIYENAEKTYVVLSTPRAPIPDAEAGVLALRLALNHLEARLQEESHCYAVTGSRNGYSEIFLDWIYEHPKHPVCGALAQLLNFVDRVCDAKWWTRAWVFQEFLVSDNIHFVCGSQCLELNDLAPFLQFRNWNTTNEESAARFELRSKSPHSERIAHSVELLKKSAMHCRQSETSYKLPMLFDERRTNRYIFPLTPDFLHLLATASSSGFQATDPRDMLYAFTGLSSITSGVTVDYSPANTIWDVCAAVAEKFIEHGDLRLLRRAATTREVDAFFDENLPSWAPDWTLPAPWIPCQHSPWKIPSAERHRLAGKALCVQGVHLATLGDETPNGVFQAMGHDFDTTGLVQSGDELWAIHGGTGIHALRKREGGGYVLVGLAILLPGRVSRCYGGYRVIELEELGLSEYKVVMDAIEASLTGVQSIVLE</sequence>
<reference evidence="2" key="1">
    <citation type="journal article" date="2021" name="Nat. Commun.">
        <title>Genetic determinants of endophytism in the Arabidopsis root mycobiome.</title>
        <authorList>
            <person name="Mesny F."/>
            <person name="Miyauchi S."/>
            <person name="Thiergart T."/>
            <person name="Pickel B."/>
            <person name="Atanasova L."/>
            <person name="Karlsson M."/>
            <person name="Huettel B."/>
            <person name="Barry K.W."/>
            <person name="Haridas S."/>
            <person name="Chen C."/>
            <person name="Bauer D."/>
            <person name="Andreopoulos W."/>
            <person name="Pangilinan J."/>
            <person name="LaButti K."/>
            <person name="Riley R."/>
            <person name="Lipzen A."/>
            <person name="Clum A."/>
            <person name="Drula E."/>
            <person name="Henrissat B."/>
            <person name="Kohler A."/>
            <person name="Grigoriev I.V."/>
            <person name="Martin F.M."/>
            <person name="Hacquard S."/>
        </authorList>
    </citation>
    <scope>NUCLEOTIDE SEQUENCE</scope>
    <source>
        <strain evidence="2">MPI-CAGE-AT-0147</strain>
    </source>
</reference>
<organism evidence="2 3">
    <name type="scientific">Dactylonectria macrodidyma</name>
    <dbReference type="NCBI Taxonomy" id="307937"/>
    <lineage>
        <taxon>Eukaryota</taxon>
        <taxon>Fungi</taxon>
        <taxon>Dikarya</taxon>
        <taxon>Ascomycota</taxon>
        <taxon>Pezizomycotina</taxon>
        <taxon>Sordariomycetes</taxon>
        <taxon>Hypocreomycetidae</taxon>
        <taxon>Hypocreales</taxon>
        <taxon>Nectriaceae</taxon>
        <taxon>Dactylonectria</taxon>
    </lineage>
</organism>
<dbReference type="OrthoDB" id="3477286at2759"/>
<comment type="caution">
    <text evidence="2">The sequence shown here is derived from an EMBL/GenBank/DDBJ whole genome shotgun (WGS) entry which is preliminary data.</text>
</comment>
<proteinExistence type="predicted"/>
<evidence type="ECO:0000313" key="3">
    <source>
        <dbReference type="Proteomes" id="UP000738349"/>
    </source>
</evidence>
<gene>
    <name evidence="2" type="ORF">EDB81DRAFT_950163</name>
</gene>
<dbReference type="InterPro" id="IPR052895">
    <property type="entry name" value="HetReg/Transcr_Mod"/>
</dbReference>
<dbReference type="EMBL" id="JAGMUV010000016">
    <property type="protein sequence ID" value="KAH7132703.1"/>
    <property type="molecule type" value="Genomic_DNA"/>
</dbReference>
<feature type="domain" description="Heterokaryon incompatibility" evidence="1">
    <location>
        <begin position="99"/>
        <end position="273"/>
    </location>
</feature>
<protein>
    <submittedName>
        <fullName evidence="2">Heterokaryon incompatibility protein-domain-containing protein</fullName>
    </submittedName>
</protein>
<dbReference type="Proteomes" id="UP000738349">
    <property type="component" value="Unassembled WGS sequence"/>
</dbReference>
<evidence type="ECO:0000259" key="1">
    <source>
        <dbReference type="Pfam" id="PF06985"/>
    </source>
</evidence>
<accession>A0A9P9E7V8</accession>
<evidence type="ECO:0000313" key="2">
    <source>
        <dbReference type="EMBL" id="KAH7132703.1"/>
    </source>
</evidence>